<feature type="binding site" evidence="8">
    <location>
        <begin position="221"/>
        <end position="222"/>
    </location>
    <ligand>
        <name>substrate</name>
    </ligand>
</feature>
<dbReference type="GO" id="GO:0008837">
    <property type="term" value="F:diaminopimelate epimerase activity"/>
    <property type="evidence" value="ECO:0007669"/>
    <property type="project" value="UniProtKB-EC"/>
</dbReference>
<dbReference type="EC" id="5.1.1.7" evidence="3 8"/>
<comment type="pathway">
    <text evidence="1 8">Amino-acid biosynthesis; L-lysine biosynthesis via DAP pathway; DL-2,6-diaminopimelate from LL-2,6-diaminopimelate: step 1/1.</text>
</comment>
<evidence type="ECO:0000256" key="2">
    <source>
        <dbReference type="ARBA" id="ARBA00010219"/>
    </source>
</evidence>
<comment type="caution">
    <text evidence="10">The sequence shown here is derived from an EMBL/GenBank/DDBJ whole genome shotgun (WGS) entry which is preliminary data.</text>
</comment>
<evidence type="ECO:0000256" key="6">
    <source>
        <dbReference type="ARBA" id="ARBA00023235"/>
    </source>
</evidence>
<reference evidence="10 11" key="1">
    <citation type="submission" date="2024-03" db="EMBL/GenBank/DDBJ databases">
        <title>Human intestinal bacterial collection.</title>
        <authorList>
            <person name="Pauvert C."/>
            <person name="Hitch T.C.A."/>
            <person name="Clavel T."/>
        </authorList>
    </citation>
    <scope>NUCLEOTIDE SEQUENCE [LARGE SCALE GENOMIC DNA]</scope>
    <source>
        <strain evidence="10 11">CLA-AA-H132</strain>
    </source>
</reference>
<protein>
    <recommendedName>
        <fullName evidence="3 8">Diaminopimelate epimerase</fullName>
        <shortName evidence="8">DAP epimerase</shortName>
        <ecNumber evidence="3 8">5.1.1.7</ecNumber>
    </recommendedName>
    <alternativeName>
        <fullName evidence="8">PLP-independent amino acid racemase</fullName>
    </alternativeName>
</protein>
<comment type="function">
    <text evidence="8">Catalyzes the stereoinversion of LL-2,6-diaminopimelate (L,L-DAP) to meso-diaminopimelate (meso-DAP), a precursor of L-lysine and an essential component of the bacterial peptidoglycan.</text>
</comment>
<evidence type="ECO:0000256" key="4">
    <source>
        <dbReference type="ARBA" id="ARBA00022605"/>
    </source>
</evidence>
<feature type="active site" description="Proton donor" evidence="8">
    <location>
        <position position="71"/>
    </location>
</feature>
<dbReference type="EMBL" id="JBBMFE010000002">
    <property type="protein sequence ID" value="MEQ2471465.1"/>
    <property type="molecule type" value="Genomic_DNA"/>
</dbReference>
<sequence>MKFTKMHGIGNDYVYMDCTRERLENPGEIARLVSDRHKGIGSDGLILIQSSDEADFEMAMYNADGSYGKMCGNGIRCVAKYVYDNGLTDKTEISVISGGAVKYLKLTVENGKVKKVRVNMGEPILKPSEIPVVGEGDKLVAAPIVVDNQVYEMTCVSMGNPHAVVFMDGVDDLKIEEIGPKFEQHERFPDRVNTEFVERMDRKNLKMRVWERGSGETMACGTGACATAVAAILNGCAEREVTVHLLGGDLEIQWDETDNCVYMTGAAATAFTGEFDPEELRSSVEDR</sequence>
<feature type="binding site" evidence="8">
    <location>
        <position position="11"/>
    </location>
    <ligand>
        <name>substrate</name>
    </ligand>
</feature>
<keyword evidence="4 8" id="KW-0028">Amino-acid biosynthesis</keyword>
<keyword evidence="8" id="KW-0963">Cytoplasm</keyword>
<evidence type="ECO:0000256" key="7">
    <source>
        <dbReference type="ARBA" id="ARBA00051712"/>
    </source>
</evidence>
<keyword evidence="5 8" id="KW-0457">Lysine biosynthesis</keyword>
<accession>A0ABV1FDN6</accession>
<comment type="similarity">
    <text evidence="2 8">Belongs to the diaminopimelate epimerase family.</text>
</comment>
<keyword evidence="11" id="KW-1185">Reference proteome</keyword>
<feature type="site" description="Could be important to modulate the pK values of the two catalytic cysteine residues" evidence="8">
    <location>
        <position position="211"/>
    </location>
</feature>
<feature type="binding site" evidence="8">
    <location>
        <position position="193"/>
    </location>
    <ligand>
        <name>substrate</name>
    </ligand>
</feature>
<gene>
    <name evidence="8 10" type="primary">dapF</name>
    <name evidence="10" type="ORF">WMO29_02970</name>
</gene>
<dbReference type="NCBIfam" id="TIGR00652">
    <property type="entry name" value="DapF"/>
    <property type="match status" value="1"/>
</dbReference>
<comment type="caution">
    <text evidence="8">Lacks conserved residue(s) required for the propagation of feature annotation.</text>
</comment>
<comment type="subunit">
    <text evidence="8">Homodimer.</text>
</comment>
<dbReference type="InterPro" id="IPR001653">
    <property type="entry name" value="DAP_epimerase_DapF"/>
</dbReference>
<dbReference type="RefSeq" id="WP_349163701.1">
    <property type="nucleotide sequence ID" value="NZ_JBBMFE010000002.1"/>
</dbReference>
<comment type="subcellular location">
    <subcellularLocation>
        <location evidence="8">Cytoplasm</location>
    </subcellularLocation>
</comment>
<evidence type="ECO:0000256" key="5">
    <source>
        <dbReference type="ARBA" id="ARBA00023154"/>
    </source>
</evidence>
<evidence type="ECO:0000256" key="9">
    <source>
        <dbReference type="PROSITE-ProRule" id="PRU10125"/>
    </source>
</evidence>
<dbReference type="HAMAP" id="MF_00197">
    <property type="entry name" value="DAP_epimerase"/>
    <property type="match status" value="1"/>
</dbReference>
<evidence type="ECO:0000256" key="1">
    <source>
        <dbReference type="ARBA" id="ARBA00005196"/>
    </source>
</evidence>
<evidence type="ECO:0000256" key="8">
    <source>
        <dbReference type="HAMAP-Rule" id="MF_00197"/>
    </source>
</evidence>
<proteinExistence type="inferred from homology"/>
<feature type="site" description="Could be important to modulate the pK values of the two catalytic cysteine residues" evidence="8">
    <location>
        <position position="162"/>
    </location>
</feature>
<feature type="binding site" evidence="8">
    <location>
        <position position="62"/>
    </location>
    <ligand>
        <name>substrate</name>
    </ligand>
</feature>
<feature type="active site" evidence="9">
    <location>
        <position position="71"/>
    </location>
</feature>
<name>A0ABV1FDN6_9FIRM</name>
<dbReference type="PANTHER" id="PTHR31689">
    <property type="entry name" value="DIAMINOPIMELATE EPIMERASE, CHLOROPLASTIC"/>
    <property type="match status" value="1"/>
</dbReference>
<organism evidence="10 11">
    <name type="scientific">Laedolimicola intestinihominis</name>
    <dbReference type="NCBI Taxonomy" id="3133166"/>
    <lineage>
        <taxon>Bacteria</taxon>
        <taxon>Bacillati</taxon>
        <taxon>Bacillota</taxon>
        <taxon>Clostridia</taxon>
        <taxon>Lachnospirales</taxon>
        <taxon>Lachnospiraceae</taxon>
        <taxon>Laedolimicola</taxon>
    </lineage>
</organism>
<feature type="binding site" evidence="8">
    <location>
        <position position="160"/>
    </location>
    <ligand>
        <name>substrate</name>
    </ligand>
</feature>
<feature type="active site" description="Proton acceptor" evidence="8">
    <location>
        <position position="220"/>
    </location>
</feature>
<dbReference type="Gene3D" id="3.10.310.10">
    <property type="entry name" value="Diaminopimelate Epimerase, Chain A, domain 1"/>
    <property type="match status" value="2"/>
</dbReference>
<evidence type="ECO:0000313" key="11">
    <source>
        <dbReference type="Proteomes" id="UP001438008"/>
    </source>
</evidence>
<comment type="catalytic activity">
    <reaction evidence="7 8">
        <text>(2S,6S)-2,6-diaminopimelate = meso-2,6-diaminopimelate</text>
        <dbReference type="Rhea" id="RHEA:15393"/>
        <dbReference type="ChEBI" id="CHEBI:57609"/>
        <dbReference type="ChEBI" id="CHEBI:57791"/>
        <dbReference type="EC" id="5.1.1.7"/>
    </reaction>
</comment>
<keyword evidence="6 8" id="KW-0413">Isomerase</keyword>
<dbReference type="InterPro" id="IPR018510">
    <property type="entry name" value="DAP_epimerase_AS"/>
</dbReference>
<evidence type="ECO:0000313" key="10">
    <source>
        <dbReference type="EMBL" id="MEQ2471465.1"/>
    </source>
</evidence>
<dbReference type="SUPFAM" id="SSF54506">
    <property type="entry name" value="Diaminopimelate epimerase-like"/>
    <property type="match status" value="2"/>
</dbReference>
<feature type="binding site" evidence="8">
    <location>
        <begin position="211"/>
        <end position="212"/>
    </location>
    <ligand>
        <name>substrate</name>
    </ligand>
</feature>
<dbReference type="Proteomes" id="UP001438008">
    <property type="component" value="Unassembled WGS sequence"/>
</dbReference>
<dbReference type="PROSITE" id="PS01326">
    <property type="entry name" value="DAP_EPIMERASE"/>
    <property type="match status" value="1"/>
</dbReference>
<dbReference type="Pfam" id="PF01678">
    <property type="entry name" value="DAP_epimerase"/>
    <property type="match status" value="2"/>
</dbReference>
<feature type="binding site" evidence="8">
    <location>
        <begin position="72"/>
        <end position="73"/>
    </location>
    <ligand>
        <name>substrate</name>
    </ligand>
</feature>
<evidence type="ECO:0000256" key="3">
    <source>
        <dbReference type="ARBA" id="ARBA00013080"/>
    </source>
</evidence>
<dbReference type="PANTHER" id="PTHR31689:SF0">
    <property type="entry name" value="DIAMINOPIMELATE EPIMERASE"/>
    <property type="match status" value="1"/>
</dbReference>